<dbReference type="Pfam" id="PF00650">
    <property type="entry name" value="CRAL_TRIO"/>
    <property type="match status" value="1"/>
</dbReference>
<evidence type="ECO:0000259" key="1">
    <source>
        <dbReference type="PROSITE" id="PS50191"/>
    </source>
</evidence>
<dbReference type="VEuPathDB" id="VectorBase:ISCP_028956"/>
<sequence length="83" mass="9643">MYAVVKLFLNAKIIKRVHFIGRDYDQLHKFVPRELLPEEYGGTLGNYDYDEFERALLNTGTFFVELGKHGYREGKAQKESTGL</sequence>
<keyword evidence="4" id="KW-1185">Reference proteome</keyword>
<gene>
    <name evidence="2" type="ORF">IscW_ISCW003057</name>
</gene>
<evidence type="ECO:0000313" key="3">
    <source>
        <dbReference type="EnsemblMetazoa" id="ISCW003057-PA"/>
    </source>
</evidence>
<dbReference type="VEuPathDB" id="VectorBase:ISCI003057"/>
<dbReference type="PaxDb" id="6945-B7PDR7"/>
<organism>
    <name type="scientific">Ixodes scapularis</name>
    <name type="common">Black-legged tick</name>
    <name type="synonym">Deer tick</name>
    <dbReference type="NCBI Taxonomy" id="6945"/>
    <lineage>
        <taxon>Eukaryota</taxon>
        <taxon>Metazoa</taxon>
        <taxon>Ecdysozoa</taxon>
        <taxon>Arthropoda</taxon>
        <taxon>Chelicerata</taxon>
        <taxon>Arachnida</taxon>
        <taxon>Acari</taxon>
        <taxon>Parasitiformes</taxon>
        <taxon>Ixodida</taxon>
        <taxon>Ixodoidea</taxon>
        <taxon>Ixodidae</taxon>
        <taxon>Ixodinae</taxon>
        <taxon>Ixodes</taxon>
    </lineage>
</organism>
<dbReference type="CDD" id="cd00170">
    <property type="entry name" value="SEC14"/>
    <property type="match status" value="1"/>
</dbReference>
<evidence type="ECO:0000313" key="4">
    <source>
        <dbReference type="Proteomes" id="UP000001555"/>
    </source>
</evidence>
<dbReference type="PROSITE" id="PS50191">
    <property type="entry name" value="CRAL_TRIO"/>
    <property type="match status" value="1"/>
</dbReference>
<dbReference type="HOGENOM" id="CLU_2545115_0_0_1"/>
<dbReference type="EMBL" id="ABJB010665319">
    <property type="status" value="NOT_ANNOTATED_CDS"/>
    <property type="molecule type" value="Genomic_DNA"/>
</dbReference>
<dbReference type="PRINTS" id="PR00180">
    <property type="entry name" value="CRETINALDHBP"/>
</dbReference>
<feature type="domain" description="CRAL-TRIO" evidence="1">
    <location>
        <begin position="1"/>
        <end position="48"/>
    </location>
</feature>
<dbReference type="AlphaFoldDB" id="B7PDR7"/>
<dbReference type="InterPro" id="IPR001251">
    <property type="entry name" value="CRAL-TRIO_dom"/>
</dbReference>
<dbReference type="EMBL" id="DS691108">
    <property type="protein sequence ID" value="EEC04739.1"/>
    <property type="molecule type" value="Genomic_DNA"/>
</dbReference>
<proteinExistence type="predicted"/>
<name>B7PDR7_IXOSC</name>
<dbReference type="VEuPathDB" id="VectorBase:ISCW003057"/>
<accession>B7PDR7</accession>
<dbReference type="InterPro" id="IPR036865">
    <property type="entry name" value="CRAL-TRIO_dom_sf"/>
</dbReference>
<dbReference type="InParanoid" id="B7PDR7"/>
<dbReference type="EMBL" id="ABJB010210862">
    <property type="status" value="NOT_ANNOTATED_CDS"/>
    <property type="molecule type" value="Genomic_DNA"/>
</dbReference>
<dbReference type="EnsemblMetazoa" id="ISCW003057-RA">
    <property type="protein sequence ID" value="ISCW003057-PA"/>
    <property type="gene ID" value="ISCW003057"/>
</dbReference>
<reference evidence="2 4" key="1">
    <citation type="submission" date="2008-03" db="EMBL/GenBank/DDBJ databases">
        <title>Annotation of Ixodes scapularis.</title>
        <authorList>
            <consortium name="Ixodes scapularis Genome Project Consortium"/>
            <person name="Caler E."/>
            <person name="Hannick L.I."/>
            <person name="Bidwell S."/>
            <person name="Joardar V."/>
            <person name="Thiagarajan M."/>
            <person name="Amedeo P."/>
            <person name="Galinsky K.J."/>
            <person name="Schobel S."/>
            <person name="Inman J."/>
            <person name="Hostetler J."/>
            <person name="Miller J."/>
            <person name="Hammond M."/>
            <person name="Megy K."/>
            <person name="Lawson D."/>
            <person name="Kodira C."/>
            <person name="Sutton G."/>
            <person name="Meyer J."/>
            <person name="Hill C.A."/>
            <person name="Birren B."/>
            <person name="Nene V."/>
            <person name="Collins F."/>
            <person name="Alarcon-Chaidez F."/>
            <person name="Wikel S."/>
            <person name="Strausberg R."/>
        </authorList>
    </citation>
    <scope>NUCLEOTIDE SEQUENCE [LARGE SCALE GENOMIC DNA]</scope>
    <source>
        <strain evidence="4">Wikel</strain>
        <strain evidence="2">Wikel colony</strain>
    </source>
</reference>
<dbReference type="OrthoDB" id="6512350at2759"/>
<dbReference type="PANTHER" id="PTHR10174">
    <property type="entry name" value="ALPHA-TOCOPHEROL TRANSFER PROTEIN-RELATED"/>
    <property type="match status" value="1"/>
</dbReference>
<evidence type="ECO:0000313" key="2">
    <source>
        <dbReference type="EMBL" id="EEC04739.1"/>
    </source>
</evidence>
<dbReference type="Proteomes" id="UP000001555">
    <property type="component" value="Unassembled WGS sequence"/>
</dbReference>
<dbReference type="SUPFAM" id="SSF52087">
    <property type="entry name" value="CRAL/TRIO domain"/>
    <property type="match status" value="1"/>
</dbReference>
<dbReference type="PANTHER" id="PTHR10174:SF130">
    <property type="entry name" value="ALPHA-TOCOPHEROL TRANSFER PROTEIN-LIKE"/>
    <property type="match status" value="1"/>
</dbReference>
<protein>
    <recommendedName>
        <fullName evidence="1">CRAL-TRIO domain-containing protein</fullName>
    </recommendedName>
</protein>
<reference evidence="3" key="2">
    <citation type="submission" date="2020-05" db="UniProtKB">
        <authorList>
            <consortium name="EnsemblMetazoa"/>
        </authorList>
    </citation>
    <scope>IDENTIFICATION</scope>
    <source>
        <strain evidence="3">wikel</strain>
    </source>
</reference>
<dbReference type="Gene3D" id="3.40.525.10">
    <property type="entry name" value="CRAL-TRIO lipid binding domain"/>
    <property type="match status" value="1"/>
</dbReference>